<proteinExistence type="predicted"/>
<keyword evidence="1" id="KW-0175">Coiled coil</keyword>
<name>A0ABS1BPK3_9NEIS</name>
<comment type="caution">
    <text evidence="3">The sequence shown here is derived from an EMBL/GenBank/DDBJ whole genome shotgun (WGS) entry which is preliminary data.</text>
</comment>
<feature type="coiled-coil region" evidence="1">
    <location>
        <begin position="59"/>
        <end position="129"/>
    </location>
</feature>
<feature type="region of interest" description="Disordered" evidence="2">
    <location>
        <begin position="423"/>
        <end position="442"/>
    </location>
</feature>
<keyword evidence="4" id="KW-1185">Reference proteome</keyword>
<feature type="coiled-coil region" evidence="1">
    <location>
        <begin position="388"/>
        <end position="415"/>
    </location>
</feature>
<evidence type="ECO:0000313" key="4">
    <source>
        <dbReference type="Proteomes" id="UP000614058"/>
    </source>
</evidence>
<sequence length="442" mass="50579">MHEIKCPHCHTAFTINEASYADILNQVRTQEFQAEVHERLAQAQAQAKSEFAAQQAQDKHQYSQALAQKEAQIAELAHQLANHEKDNQLALANLSGSLKSELAEKSRQITELQAQNQALAQRMSLERELAIREALAAKERELTELATQLQLRDSQNQLAQNALRERYEIQLKQKTEEVAFYKDFKARQSTKMVGESLEAHCETEFNRIRATAFPQAQFGKDNDAAGGSKGDYIFREQDGAGNEIVSIMFEMKNENDETATKKKNEHFFKELDKDRREKNCEYAILVSLLESDSELYNGGIVDVSHAYPKMYVVRPQFFIPIISLLRNAGLNALKYKQEAAAMREQHIDITNFENELDDFREKFGRNYRLASEKFQAAIKHIDDTIRHLEKTKADLLGAENNLRLANNKAEELTVKKLTRKNPTMKAKFDALKNNQPDNSEQD</sequence>
<dbReference type="EMBL" id="JAEHNZ010000001">
    <property type="protein sequence ID" value="MBK0395122.1"/>
    <property type="molecule type" value="Genomic_DNA"/>
</dbReference>
<dbReference type="PIRSF" id="PIRSF005850">
    <property type="entry name" value="UCP005850"/>
    <property type="match status" value="1"/>
</dbReference>
<dbReference type="InterPro" id="IPR019219">
    <property type="entry name" value="DUF2130"/>
</dbReference>
<organism evidence="3 4">
    <name type="scientific">Kingella bonacorsii</name>
    <dbReference type="NCBI Taxonomy" id="2796361"/>
    <lineage>
        <taxon>Bacteria</taxon>
        <taxon>Pseudomonadati</taxon>
        <taxon>Pseudomonadota</taxon>
        <taxon>Betaproteobacteria</taxon>
        <taxon>Neisseriales</taxon>
        <taxon>Neisseriaceae</taxon>
        <taxon>Kingella</taxon>
    </lineage>
</organism>
<gene>
    <name evidence="3" type="ORF">JDW22_00635</name>
</gene>
<feature type="compositionally biased region" description="Polar residues" evidence="2">
    <location>
        <begin position="432"/>
        <end position="442"/>
    </location>
</feature>
<dbReference type="RefSeq" id="WP_200520946.1">
    <property type="nucleotide sequence ID" value="NZ_JAEHNZ010000001.1"/>
</dbReference>
<dbReference type="Pfam" id="PF09903">
    <property type="entry name" value="DUF2130"/>
    <property type="match status" value="1"/>
</dbReference>
<reference evidence="3 4" key="1">
    <citation type="journal article" date="2021" name="Pathogens">
        <title>Isolation and Characterization of Kingella bonacorsii sp. nov., A Novel Kingella Species Detected in a Stable Periodontitis Subject.</title>
        <authorList>
            <person name="Antezack A."/>
            <person name="Boxberger M."/>
            <person name="Rolland C."/>
            <person name="Monnet-Corti V."/>
            <person name="La Scola B."/>
        </authorList>
    </citation>
    <scope>NUCLEOTIDE SEQUENCE [LARGE SCALE GENOMIC DNA]</scope>
    <source>
        <strain evidence="3 4">Marseille-Q4569</strain>
    </source>
</reference>
<evidence type="ECO:0000313" key="3">
    <source>
        <dbReference type="EMBL" id="MBK0395122.1"/>
    </source>
</evidence>
<evidence type="ECO:0000256" key="2">
    <source>
        <dbReference type="SAM" id="MobiDB-lite"/>
    </source>
</evidence>
<evidence type="ECO:0000256" key="1">
    <source>
        <dbReference type="SAM" id="Coils"/>
    </source>
</evidence>
<accession>A0ABS1BPK3</accession>
<dbReference type="Proteomes" id="UP000614058">
    <property type="component" value="Unassembled WGS sequence"/>
</dbReference>
<protein>
    <submittedName>
        <fullName evidence="3">DUF2130 domain-containing protein</fullName>
    </submittedName>
</protein>